<dbReference type="AlphaFoldDB" id="A0A7J7DZ76"/>
<dbReference type="Gene3D" id="1.20.1280.170">
    <property type="entry name" value="Exocyst complex component Exo70"/>
    <property type="match status" value="1"/>
</dbReference>
<proteinExistence type="inferred from homology"/>
<evidence type="ECO:0000256" key="3">
    <source>
        <dbReference type="RuleBase" id="RU365026"/>
    </source>
</evidence>
<dbReference type="Proteomes" id="UP000593562">
    <property type="component" value="Unassembled WGS sequence"/>
</dbReference>
<dbReference type="PANTHER" id="PTHR12542">
    <property type="entry name" value="EXOCYST COMPLEX PROTEIN EXO70"/>
    <property type="match status" value="1"/>
</dbReference>
<dbReference type="InterPro" id="IPR046364">
    <property type="entry name" value="Exo70_C"/>
</dbReference>
<evidence type="ECO:0000256" key="2">
    <source>
        <dbReference type="ARBA" id="ARBA00022448"/>
    </source>
</evidence>
<evidence type="ECO:0000259" key="4">
    <source>
        <dbReference type="Pfam" id="PF03081"/>
    </source>
</evidence>
<dbReference type="GO" id="GO:0005546">
    <property type="term" value="F:phosphatidylinositol-4,5-bisphosphate binding"/>
    <property type="evidence" value="ECO:0007669"/>
    <property type="project" value="InterPro"/>
</dbReference>
<keyword evidence="6" id="KW-1185">Reference proteome</keyword>
<evidence type="ECO:0000313" key="6">
    <source>
        <dbReference type="Proteomes" id="UP000593562"/>
    </source>
</evidence>
<organism evidence="5 6">
    <name type="scientific">Tripterygium wilfordii</name>
    <name type="common">Thunder God vine</name>
    <dbReference type="NCBI Taxonomy" id="458696"/>
    <lineage>
        <taxon>Eukaryota</taxon>
        <taxon>Viridiplantae</taxon>
        <taxon>Streptophyta</taxon>
        <taxon>Embryophyta</taxon>
        <taxon>Tracheophyta</taxon>
        <taxon>Spermatophyta</taxon>
        <taxon>Magnoliopsida</taxon>
        <taxon>eudicotyledons</taxon>
        <taxon>Gunneridae</taxon>
        <taxon>Pentapetalae</taxon>
        <taxon>rosids</taxon>
        <taxon>fabids</taxon>
        <taxon>Celastrales</taxon>
        <taxon>Celastraceae</taxon>
        <taxon>Tripterygium</taxon>
    </lineage>
</organism>
<sequence>MCGESPNSVADTLANQGTKQSSWVIPDSKLRDEIKVSVAKKLLPAYREFYAMHRMVIRRAVGSEELVRFAPDDLGNHLSELFYVAAVEPVYWKILNGRPNKSKKNMRECKEQRTLCDAVGLLCKVQVTLFFNLLADGIHGNMPNMTCVLRCV</sequence>
<accession>A0A7J7DZ76</accession>
<comment type="caution">
    <text evidence="5">The sequence shown here is derived from an EMBL/GenBank/DDBJ whole genome shotgun (WGS) entry which is preliminary data.</text>
</comment>
<comment type="similarity">
    <text evidence="1 3">Belongs to the EXO70 family.</text>
</comment>
<keyword evidence="2 3" id="KW-0813">Transport</keyword>
<gene>
    <name evidence="5" type="ORF">HS088_TW02G00508</name>
</gene>
<dbReference type="GO" id="GO:0015031">
    <property type="term" value="P:protein transport"/>
    <property type="evidence" value="ECO:0007669"/>
    <property type="project" value="UniProtKB-KW"/>
</dbReference>
<dbReference type="InterPro" id="IPR004140">
    <property type="entry name" value="Exo70"/>
</dbReference>
<evidence type="ECO:0000313" key="5">
    <source>
        <dbReference type="EMBL" id="KAF5751494.1"/>
    </source>
</evidence>
<comment type="function">
    <text evidence="3">Component of the exocyst complex.</text>
</comment>
<dbReference type="GO" id="GO:0000145">
    <property type="term" value="C:exocyst"/>
    <property type="evidence" value="ECO:0007669"/>
    <property type="project" value="InterPro"/>
</dbReference>
<keyword evidence="3" id="KW-0268">Exocytosis</keyword>
<dbReference type="SUPFAM" id="SSF74788">
    <property type="entry name" value="Cullin repeat-like"/>
    <property type="match status" value="1"/>
</dbReference>
<dbReference type="PANTHER" id="PTHR12542:SF17">
    <property type="entry name" value="EXOCYST SUBUNIT EXO70 FAMILY PROTEIN"/>
    <property type="match status" value="1"/>
</dbReference>
<dbReference type="InParanoid" id="A0A7J7DZ76"/>
<protein>
    <recommendedName>
        <fullName evidence="3">Exocyst subunit Exo70 family protein</fullName>
    </recommendedName>
</protein>
<keyword evidence="3" id="KW-0653">Protein transport</keyword>
<evidence type="ECO:0000256" key="1">
    <source>
        <dbReference type="ARBA" id="ARBA00006756"/>
    </source>
</evidence>
<dbReference type="GO" id="GO:0006887">
    <property type="term" value="P:exocytosis"/>
    <property type="evidence" value="ECO:0007669"/>
    <property type="project" value="UniProtKB-KW"/>
</dbReference>
<reference evidence="5 6" key="1">
    <citation type="journal article" date="2020" name="Nat. Commun.">
        <title>Genome of Tripterygium wilfordii and identification of cytochrome P450 involved in triptolide biosynthesis.</title>
        <authorList>
            <person name="Tu L."/>
            <person name="Su P."/>
            <person name="Zhang Z."/>
            <person name="Gao L."/>
            <person name="Wang J."/>
            <person name="Hu T."/>
            <person name="Zhou J."/>
            <person name="Zhang Y."/>
            <person name="Zhao Y."/>
            <person name="Liu Y."/>
            <person name="Song Y."/>
            <person name="Tong Y."/>
            <person name="Lu Y."/>
            <person name="Yang J."/>
            <person name="Xu C."/>
            <person name="Jia M."/>
            <person name="Peters R.J."/>
            <person name="Huang L."/>
            <person name="Gao W."/>
        </authorList>
    </citation>
    <scope>NUCLEOTIDE SEQUENCE [LARGE SCALE GENOMIC DNA]</scope>
    <source>
        <strain evidence="6">cv. XIE 37</strain>
        <tissue evidence="5">Leaf</tissue>
    </source>
</reference>
<name>A0A7J7DZ76_TRIWF</name>
<dbReference type="InterPro" id="IPR016159">
    <property type="entry name" value="Cullin_repeat-like_dom_sf"/>
</dbReference>
<dbReference type="Pfam" id="PF03081">
    <property type="entry name" value="Exo70_C"/>
    <property type="match status" value="1"/>
</dbReference>
<feature type="domain" description="Exocyst complex subunit Exo70 C-terminal" evidence="4">
    <location>
        <begin position="19"/>
        <end position="80"/>
    </location>
</feature>
<dbReference type="EMBL" id="JAAARO010000002">
    <property type="protein sequence ID" value="KAF5751494.1"/>
    <property type="molecule type" value="Genomic_DNA"/>
</dbReference>